<comment type="caution">
    <text evidence="2">The sequence shown here is derived from an EMBL/GenBank/DDBJ whole genome shotgun (WGS) entry which is preliminary data.</text>
</comment>
<gene>
    <name evidence="2" type="ORF">ABT39_MTgene5711</name>
</gene>
<keyword evidence="2" id="KW-0496">Mitochondrion</keyword>
<geneLocation type="mitochondrion" evidence="2"/>
<keyword evidence="1" id="KW-0472">Membrane</keyword>
<feature type="transmembrane region" description="Helical" evidence="1">
    <location>
        <begin position="12"/>
        <end position="33"/>
    </location>
</feature>
<keyword evidence="1" id="KW-1133">Transmembrane helix</keyword>
<organism evidence="2">
    <name type="scientific">Picea glauca</name>
    <name type="common">White spruce</name>
    <name type="synonym">Pinus glauca</name>
    <dbReference type="NCBI Taxonomy" id="3330"/>
    <lineage>
        <taxon>Eukaryota</taxon>
        <taxon>Viridiplantae</taxon>
        <taxon>Streptophyta</taxon>
        <taxon>Embryophyta</taxon>
        <taxon>Tracheophyta</taxon>
        <taxon>Spermatophyta</taxon>
        <taxon>Pinopsida</taxon>
        <taxon>Pinidae</taxon>
        <taxon>Conifers I</taxon>
        <taxon>Pinales</taxon>
        <taxon>Pinaceae</taxon>
        <taxon>Picea</taxon>
    </lineage>
</organism>
<dbReference type="AlphaFoldDB" id="A0A117NGX9"/>
<evidence type="ECO:0000313" key="2">
    <source>
        <dbReference type="EMBL" id="KUM47525.1"/>
    </source>
</evidence>
<name>A0A117NGX9_PICGL</name>
<proteinExistence type="predicted"/>
<reference evidence="2" key="1">
    <citation type="journal article" date="2015" name="Genome Biol. Evol.">
        <title>Organellar Genomes of White Spruce (Picea glauca): Assembly and Annotation.</title>
        <authorList>
            <person name="Jackman S.D."/>
            <person name="Warren R.L."/>
            <person name="Gibb E.A."/>
            <person name="Vandervalk B.P."/>
            <person name="Mohamadi H."/>
            <person name="Chu J."/>
            <person name="Raymond A."/>
            <person name="Pleasance S."/>
            <person name="Coope R."/>
            <person name="Wildung M.R."/>
            <person name="Ritland C.E."/>
            <person name="Bousquet J."/>
            <person name="Jones S.J."/>
            <person name="Bohlmann J."/>
            <person name="Birol I."/>
        </authorList>
    </citation>
    <scope>NUCLEOTIDE SEQUENCE [LARGE SCALE GENOMIC DNA]</scope>
    <source>
        <tissue evidence="2">Flushing bud</tissue>
    </source>
</reference>
<protein>
    <submittedName>
        <fullName evidence="2">Uncharacterized protein</fullName>
    </submittedName>
</protein>
<dbReference type="EMBL" id="LKAM01000007">
    <property type="protein sequence ID" value="KUM47525.1"/>
    <property type="molecule type" value="Genomic_DNA"/>
</dbReference>
<sequence length="35" mass="4068">MFILAMAGRVIYHRLCVLPLLGTSIYPKLILYIKF</sequence>
<evidence type="ECO:0000256" key="1">
    <source>
        <dbReference type="SAM" id="Phobius"/>
    </source>
</evidence>
<keyword evidence="1" id="KW-0812">Transmembrane</keyword>
<accession>A0A117NGX9</accession>